<dbReference type="InterPro" id="IPR052337">
    <property type="entry name" value="SAT4-like"/>
</dbReference>
<dbReference type="Pfam" id="PF20684">
    <property type="entry name" value="Fung_rhodopsin"/>
    <property type="match status" value="2"/>
</dbReference>
<feature type="transmembrane region" description="Helical" evidence="7">
    <location>
        <begin position="179"/>
        <end position="199"/>
    </location>
</feature>
<keyword evidence="4 7" id="KW-0472">Membrane</keyword>
<dbReference type="PANTHER" id="PTHR33048">
    <property type="entry name" value="PTH11-LIKE INTEGRAL MEMBRANE PROTEIN (AFU_ORTHOLOGUE AFUA_5G11245)"/>
    <property type="match status" value="1"/>
</dbReference>
<feature type="domain" description="Rhodopsin" evidence="8">
    <location>
        <begin position="213"/>
        <end position="290"/>
    </location>
</feature>
<dbReference type="VEuPathDB" id="FungiDB:yc1106_05868"/>
<evidence type="ECO:0000313" key="10">
    <source>
        <dbReference type="Proteomes" id="UP001056012"/>
    </source>
</evidence>
<keyword evidence="3 7" id="KW-1133">Transmembrane helix</keyword>
<evidence type="ECO:0000256" key="5">
    <source>
        <dbReference type="ARBA" id="ARBA00038359"/>
    </source>
</evidence>
<keyword evidence="10" id="KW-1185">Reference proteome</keyword>
<dbReference type="EMBL" id="CP089277">
    <property type="protein sequence ID" value="USP78594.1"/>
    <property type="molecule type" value="Genomic_DNA"/>
</dbReference>
<evidence type="ECO:0000256" key="7">
    <source>
        <dbReference type="SAM" id="Phobius"/>
    </source>
</evidence>
<keyword evidence="2 7" id="KW-0812">Transmembrane</keyword>
<evidence type="ECO:0000256" key="1">
    <source>
        <dbReference type="ARBA" id="ARBA00004141"/>
    </source>
</evidence>
<dbReference type="InterPro" id="IPR049326">
    <property type="entry name" value="Rhodopsin_dom_fungi"/>
</dbReference>
<sequence length="370" mass="40777">MGWTYNTADNVPTEGPHIAAIAIIFTIASFVVLSLRLYVRGWMIKTIGPADFGSLTDDVILGFTWVACCGFAVVSVLQTRWGLGLVKVTDMPDQNLFNFGLLQYIGAPFYITSIMGFKLSLMLTYLRFMPKGLARMVTIGVIVFCIIFHLTFLIIQINLCTPIAMQWDRKLTGTCLPAVPVYTTTSSITIVLDVTVYVYRLQSTDQKLTPTSMFLPFPVLLKSSIQKRKKVVLLGLLALGTFITIIQVIRIQTISNLANYLDSRGVIMWSTVENNLGVIVASIPTLAPLFTFFVDKTQRSSSGNSKGRALYALRSKRSTRQASIPLGSGVHGTATHNRGSFDRGSEESILHRQGAITLKTEVTVSSRPCD</sequence>
<evidence type="ECO:0000256" key="2">
    <source>
        <dbReference type="ARBA" id="ARBA00022692"/>
    </source>
</evidence>
<evidence type="ECO:0000259" key="8">
    <source>
        <dbReference type="Pfam" id="PF20684"/>
    </source>
</evidence>
<dbReference type="AlphaFoldDB" id="A0A9Q9DU99"/>
<comment type="subcellular location">
    <subcellularLocation>
        <location evidence="1">Membrane</location>
        <topology evidence="1">Multi-pass membrane protein</topology>
    </subcellularLocation>
</comment>
<dbReference type="Proteomes" id="UP001056012">
    <property type="component" value="Chromosome 4"/>
</dbReference>
<accession>A0A9Q9DU99</accession>
<name>A0A9Q9DU99_CURCL</name>
<dbReference type="PANTHER" id="PTHR33048:SF64">
    <property type="entry name" value="INTEGRAL MEMBRANE PROTEIN"/>
    <property type="match status" value="1"/>
</dbReference>
<feature type="transmembrane region" description="Helical" evidence="7">
    <location>
        <begin position="101"/>
        <end position="121"/>
    </location>
</feature>
<gene>
    <name evidence="9" type="ORF">yc1106_05868</name>
</gene>
<evidence type="ECO:0000256" key="3">
    <source>
        <dbReference type="ARBA" id="ARBA00022989"/>
    </source>
</evidence>
<feature type="transmembrane region" description="Helical" evidence="7">
    <location>
        <begin position="59"/>
        <end position="81"/>
    </location>
</feature>
<reference evidence="9" key="1">
    <citation type="submission" date="2021-12" db="EMBL/GenBank/DDBJ databases">
        <title>Curvularia clavata genome.</title>
        <authorList>
            <person name="Cao Y."/>
        </authorList>
    </citation>
    <scope>NUCLEOTIDE SEQUENCE</scope>
    <source>
        <strain evidence="9">Yc1106</strain>
    </source>
</reference>
<feature type="domain" description="Rhodopsin" evidence="8">
    <location>
        <begin position="56"/>
        <end position="199"/>
    </location>
</feature>
<feature type="region of interest" description="Disordered" evidence="6">
    <location>
        <begin position="323"/>
        <end position="345"/>
    </location>
</feature>
<dbReference type="OrthoDB" id="10017208at2759"/>
<feature type="transmembrane region" description="Helical" evidence="7">
    <location>
        <begin position="18"/>
        <end position="39"/>
    </location>
</feature>
<organism evidence="9 10">
    <name type="scientific">Curvularia clavata</name>
    <dbReference type="NCBI Taxonomy" id="95742"/>
    <lineage>
        <taxon>Eukaryota</taxon>
        <taxon>Fungi</taxon>
        <taxon>Dikarya</taxon>
        <taxon>Ascomycota</taxon>
        <taxon>Pezizomycotina</taxon>
        <taxon>Dothideomycetes</taxon>
        <taxon>Pleosporomycetidae</taxon>
        <taxon>Pleosporales</taxon>
        <taxon>Pleosporineae</taxon>
        <taxon>Pleosporaceae</taxon>
        <taxon>Curvularia</taxon>
    </lineage>
</organism>
<evidence type="ECO:0000256" key="6">
    <source>
        <dbReference type="SAM" id="MobiDB-lite"/>
    </source>
</evidence>
<evidence type="ECO:0000313" key="9">
    <source>
        <dbReference type="EMBL" id="USP78594.1"/>
    </source>
</evidence>
<feature type="transmembrane region" description="Helical" evidence="7">
    <location>
        <begin position="275"/>
        <end position="294"/>
    </location>
</feature>
<dbReference type="GO" id="GO:0016020">
    <property type="term" value="C:membrane"/>
    <property type="evidence" value="ECO:0007669"/>
    <property type="project" value="UniProtKB-SubCell"/>
</dbReference>
<protein>
    <recommendedName>
        <fullName evidence="8">Rhodopsin domain-containing protein</fullName>
    </recommendedName>
</protein>
<feature type="transmembrane region" description="Helical" evidence="7">
    <location>
        <begin position="133"/>
        <end position="159"/>
    </location>
</feature>
<comment type="similarity">
    <text evidence="5">Belongs to the SAT4 family.</text>
</comment>
<proteinExistence type="inferred from homology"/>
<evidence type="ECO:0000256" key="4">
    <source>
        <dbReference type="ARBA" id="ARBA00023136"/>
    </source>
</evidence>
<feature type="transmembrane region" description="Helical" evidence="7">
    <location>
        <begin position="231"/>
        <end position="255"/>
    </location>
</feature>